<organism evidence="6 7">
    <name type="scientific">candidate division MSBL1 archaeon SCGC-AAA261F17</name>
    <dbReference type="NCBI Taxonomy" id="1698274"/>
    <lineage>
        <taxon>Archaea</taxon>
        <taxon>Methanobacteriati</taxon>
        <taxon>Methanobacteriota</taxon>
        <taxon>candidate division MSBL1</taxon>
    </lineage>
</organism>
<keyword evidence="3 6" id="KW-0067">ATP-binding</keyword>
<dbReference type="GO" id="GO:0005524">
    <property type="term" value="F:ATP binding"/>
    <property type="evidence" value="ECO:0007669"/>
    <property type="project" value="UniProtKB-KW"/>
</dbReference>
<keyword evidence="5" id="KW-0411">Iron-sulfur</keyword>
<accession>A0A133V3L9</accession>
<dbReference type="CDD" id="cd02037">
    <property type="entry name" value="Mrp_NBP35"/>
    <property type="match status" value="1"/>
</dbReference>
<dbReference type="GO" id="GO:0140663">
    <property type="term" value="F:ATP-dependent FeS chaperone activity"/>
    <property type="evidence" value="ECO:0007669"/>
    <property type="project" value="InterPro"/>
</dbReference>
<keyword evidence="2" id="KW-0547">Nucleotide-binding</keyword>
<evidence type="ECO:0000256" key="4">
    <source>
        <dbReference type="ARBA" id="ARBA00023004"/>
    </source>
</evidence>
<sequence length="243" mass="26583">MDPRLEIIHERFANVERLISVASGKGGVGKSLISSTLALILSEKGYRVGLLDLDFHGPSAHTILGAPNVYPEEDKGVIPPEVRGIKLMSIVYYVGDNPSLLRGSDVSNSIIELLAITRWGSLDFLIIDMPPGIGDETLDTIRLLDRAEFLVVTTSSNLVWGTVKRLVKILKELKVPITGIVENKKITESPSAKDQANELGVPFLGEIGFDKELETTIGNADELLKTRFAQDTEKALGHLTRQK</sequence>
<comment type="caution">
    <text evidence="6">The sequence shown here is derived from an EMBL/GenBank/DDBJ whole genome shotgun (WGS) entry which is preliminary data.</text>
</comment>
<dbReference type="AlphaFoldDB" id="A0A133V3L9"/>
<dbReference type="InterPro" id="IPR019591">
    <property type="entry name" value="Mrp/NBP35_ATP-bd"/>
</dbReference>
<dbReference type="Proteomes" id="UP000070035">
    <property type="component" value="Unassembled WGS sequence"/>
</dbReference>
<dbReference type="GO" id="GO:0046872">
    <property type="term" value="F:metal ion binding"/>
    <property type="evidence" value="ECO:0007669"/>
    <property type="project" value="UniProtKB-KW"/>
</dbReference>
<evidence type="ECO:0000256" key="3">
    <source>
        <dbReference type="ARBA" id="ARBA00022840"/>
    </source>
</evidence>
<proteinExistence type="predicted"/>
<dbReference type="GO" id="GO:0016226">
    <property type="term" value="P:iron-sulfur cluster assembly"/>
    <property type="evidence" value="ECO:0007669"/>
    <property type="project" value="InterPro"/>
</dbReference>
<dbReference type="PATRIC" id="fig|1698274.3.peg.605"/>
<evidence type="ECO:0000256" key="2">
    <source>
        <dbReference type="ARBA" id="ARBA00022741"/>
    </source>
</evidence>
<dbReference type="EMBL" id="LHXY01000056">
    <property type="protein sequence ID" value="KXB01035.1"/>
    <property type="molecule type" value="Genomic_DNA"/>
</dbReference>
<evidence type="ECO:0000256" key="1">
    <source>
        <dbReference type="ARBA" id="ARBA00022723"/>
    </source>
</evidence>
<keyword evidence="1" id="KW-0479">Metal-binding</keyword>
<dbReference type="PANTHER" id="PTHR42961">
    <property type="entry name" value="IRON-SULFUR PROTEIN NUBPL"/>
    <property type="match status" value="1"/>
</dbReference>
<protein>
    <submittedName>
        <fullName evidence="6">ATP-binding protein</fullName>
    </submittedName>
</protein>
<dbReference type="InterPro" id="IPR044304">
    <property type="entry name" value="NUBPL-like"/>
</dbReference>
<dbReference type="SUPFAM" id="SSF52540">
    <property type="entry name" value="P-loop containing nucleoside triphosphate hydrolases"/>
    <property type="match status" value="1"/>
</dbReference>
<dbReference type="InterPro" id="IPR033756">
    <property type="entry name" value="YlxH/NBP35"/>
</dbReference>
<dbReference type="Pfam" id="PF10609">
    <property type="entry name" value="ParA"/>
    <property type="match status" value="1"/>
</dbReference>
<dbReference type="PANTHER" id="PTHR42961:SF2">
    <property type="entry name" value="IRON-SULFUR PROTEIN NUBPL"/>
    <property type="match status" value="1"/>
</dbReference>
<evidence type="ECO:0000256" key="5">
    <source>
        <dbReference type="ARBA" id="ARBA00023014"/>
    </source>
</evidence>
<gene>
    <name evidence="6" type="ORF">AKJ44_03015</name>
</gene>
<dbReference type="InterPro" id="IPR027417">
    <property type="entry name" value="P-loop_NTPase"/>
</dbReference>
<evidence type="ECO:0000313" key="6">
    <source>
        <dbReference type="EMBL" id="KXB01035.1"/>
    </source>
</evidence>
<dbReference type="Gene3D" id="3.40.50.300">
    <property type="entry name" value="P-loop containing nucleotide triphosphate hydrolases"/>
    <property type="match status" value="1"/>
</dbReference>
<keyword evidence="4" id="KW-0408">Iron</keyword>
<name>A0A133V3L9_9EURY</name>
<evidence type="ECO:0000313" key="7">
    <source>
        <dbReference type="Proteomes" id="UP000070035"/>
    </source>
</evidence>
<keyword evidence="7" id="KW-1185">Reference proteome</keyword>
<dbReference type="GO" id="GO:0051539">
    <property type="term" value="F:4 iron, 4 sulfur cluster binding"/>
    <property type="evidence" value="ECO:0007669"/>
    <property type="project" value="TreeGrafter"/>
</dbReference>
<reference evidence="6 7" key="1">
    <citation type="journal article" date="2016" name="Sci. Rep.">
        <title>Metabolic traits of an uncultured archaeal lineage -MSBL1- from brine pools of the Red Sea.</title>
        <authorList>
            <person name="Mwirichia R."/>
            <person name="Alam I."/>
            <person name="Rashid M."/>
            <person name="Vinu M."/>
            <person name="Ba-Alawi W."/>
            <person name="Anthony Kamau A."/>
            <person name="Kamanda Ngugi D."/>
            <person name="Goker M."/>
            <person name="Klenk H.P."/>
            <person name="Bajic V."/>
            <person name="Stingl U."/>
        </authorList>
    </citation>
    <scope>NUCLEOTIDE SEQUENCE [LARGE SCALE GENOMIC DNA]</scope>
    <source>
        <strain evidence="6">SCGC-AAA261F17</strain>
    </source>
</reference>